<evidence type="ECO:0000256" key="1">
    <source>
        <dbReference type="SAM" id="MobiDB-lite"/>
    </source>
</evidence>
<keyword evidence="2" id="KW-0689">Ribosomal protein</keyword>
<dbReference type="GO" id="GO:0003735">
    <property type="term" value="F:structural constituent of ribosome"/>
    <property type="evidence" value="ECO:0007669"/>
    <property type="project" value="InterPro"/>
</dbReference>
<name>A0A8J6DRV8_GALPY</name>
<feature type="non-terminal residue" evidence="2">
    <location>
        <position position="1"/>
    </location>
</feature>
<organism evidence="2 3">
    <name type="scientific">Galemys pyrenaicus</name>
    <name type="common">Iberian desman</name>
    <name type="synonym">Pyrenean desman</name>
    <dbReference type="NCBI Taxonomy" id="202257"/>
    <lineage>
        <taxon>Eukaryota</taxon>
        <taxon>Metazoa</taxon>
        <taxon>Chordata</taxon>
        <taxon>Craniata</taxon>
        <taxon>Vertebrata</taxon>
        <taxon>Euteleostomi</taxon>
        <taxon>Mammalia</taxon>
        <taxon>Eutheria</taxon>
        <taxon>Laurasiatheria</taxon>
        <taxon>Eulipotyphla</taxon>
        <taxon>Talpidae</taxon>
        <taxon>Galemys</taxon>
    </lineage>
</organism>
<dbReference type="InterPro" id="IPR036920">
    <property type="entry name" value="Ribosomal_uL16_sf"/>
</dbReference>
<sequence>MPRSTVGHQKSPRHGAKQKESIQTNFGKSQGMLAKVCIGQLIISISIEQLNNEHGQFLTDCWKVHISKKWVFTQFNMDKFEDIVIE</sequence>
<feature type="region of interest" description="Disordered" evidence="1">
    <location>
        <begin position="1"/>
        <end position="22"/>
    </location>
</feature>
<dbReference type="AlphaFoldDB" id="A0A8J6DRV8"/>
<dbReference type="GO" id="GO:0006412">
    <property type="term" value="P:translation"/>
    <property type="evidence" value="ECO:0007669"/>
    <property type="project" value="InterPro"/>
</dbReference>
<dbReference type="Proteomes" id="UP000700334">
    <property type="component" value="Unassembled WGS sequence"/>
</dbReference>
<dbReference type="GO" id="GO:0005840">
    <property type="term" value="C:ribosome"/>
    <property type="evidence" value="ECO:0007669"/>
    <property type="project" value="UniProtKB-KW"/>
</dbReference>
<accession>A0A8J6DRV8</accession>
<dbReference type="Gene3D" id="3.90.1170.10">
    <property type="entry name" value="Ribosomal protein L10e/L16"/>
    <property type="match status" value="1"/>
</dbReference>
<proteinExistence type="predicted"/>
<dbReference type="EMBL" id="JAGFMF010011651">
    <property type="protein sequence ID" value="KAG8517550.1"/>
    <property type="molecule type" value="Genomic_DNA"/>
</dbReference>
<keyword evidence="3" id="KW-1185">Reference proteome</keyword>
<evidence type="ECO:0000313" key="2">
    <source>
        <dbReference type="EMBL" id="KAG8517550.1"/>
    </source>
</evidence>
<comment type="caution">
    <text evidence="2">The sequence shown here is derived from an EMBL/GenBank/DDBJ whole genome shotgun (WGS) entry which is preliminary data.</text>
</comment>
<dbReference type="SUPFAM" id="SSF54686">
    <property type="entry name" value="Ribosomal protein L16p/L10e"/>
    <property type="match status" value="1"/>
</dbReference>
<protein>
    <submittedName>
        <fullName evidence="2">60S ribosomal protein L10</fullName>
    </submittedName>
</protein>
<evidence type="ECO:0000313" key="3">
    <source>
        <dbReference type="Proteomes" id="UP000700334"/>
    </source>
</evidence>
<gene>
    <name evidence="2" type="ORF">J0S82_009069</name>
</gene>
<reference evidence="2" key="1">
    <citation type="journal article" date="2021" name="Evol. Appl.">
        <title>The genome of the Pyrenean desman and the effects of bottlenecks and inbreeding on the genomic landscape of an endangered species.</title>
        <authorList>
            <person name="Escoda L."/>
            <person name="Castresana J."/>
        </authorList>
    </citation>
    <scope>NUCLEOTIDE SEQUENCE</scope>
    <source>
        <strain evidence="2">IBE-C5619</strain>
    </source>
</reference>
<keyword evidence="2" id="KW-0687">Ribonucleoprotein</keyword>